<dbReference type="Pfam" id="PF04909">
    <property type="entry name" value="Amidohydro_2"/>
    <property type="match status" value="1"/>
</dbReference>
<gene>
    <name evidence="10" type="ORF">BCR43DRAFT_548936</name>
</gene>
<feature type="domain" description="Amidohydrolase-related" evidence="9">
    <location>
        <begin position="6"/>
        <end position="316"/>
    </location>
</feature>
<dbReference type="InParanoid" id="A0A1X2HAN9"/>
<dbReference type="InterPro" id="IPR006680">
    <property type="entry name" value="Amidohydro-rel"/>
</dbReference>
<dbReference type="EMBL" id="MCGN01000006">
    <property type="protein sequence ID" value="ORY95264.1"/>
    <property type="molecule type" value="Genomic_DNA"/>
</dbReference>
<evidence type="ECO:0000256" key="5">
    <source>
        <dbReference type="ARBA" id="ARBA00023239"/>
    </source>
</evidence>
<proteinExistence type="inferred from homology"/>
<dbReference type="GO" id="GO:0005829">
    <property type="term" value="C:cytosol"/>
    <property type="evidence" value="ECO:0007669"/>
    <property type="project" value="TreeGrafter"/>
</dbReference>
<evidence type="ECO:0000259" key="9">
    <source>
        <dbReference type="Pfam" id="PF04909"/>
    </source>
</evidence>
<protein>
    <recommendedName>
        <fullName evidence="7">6-methylsalicylate decarboxylase</fullName>
        <ecNumber evidence="7">4.1.1.52</ecNumber>
    </recommendedName>
</protein>
<dbReference type="OMA" id="QKIDIHH"/>
<keyword evidence="5 8" id="KW-0456">Lyase</keyword>
<dbReference type="GO" id="GO:0016787">
    <property type="term" value="F:hydrolase activity"/>
    <property type="evidence" value="ECO:0007669"/>
    <property type="project" value="InterPro"/>
</dbReference>
<evidence type="ECO:0000313" key="11">
    <source>
        <dbReference type="Proteomes" id="UP000242180"/>
    </source>
</evidence>
<accession>A0A1X2HAN9</accession>
<evidence type="ECO:0000256" key="1">
    <source>
        <dbReference type="ARBA" id="ARBA00005871"/>
    </source>
</evidence>
<evidence type="ECO:0000256" key="8">
    <source>
        <dbReference type="RuleBase" id="RU366045"/>
    </source>
</evidence>
<keyword evidence="11" id="KW-1185">Reference proteome</keyword>
<dbReference type="AlphaFoldDB" id="A0A1X2HAN9"/>
<dbReference type="OrthoDB" id="191270at2759"/>
<dbReference type="PANTHER" id="PTHR21240:SF29">
    <property type="entry name" value="AMIDOHYDROLASE-RELATED DOMAIN-CONTAINING PROTEIN"/>
    <property type="match status" value="1"/>
</dbReference>
<comment type="similarity">
    <text evidence="1">Belongs to the metallo-dependent hydrolases superfamily. ACMSD family.</text>
</comment>
<sequence length="323" mass="35793">MTDTYIDTHLHVITPAYEAAVEASGGDPSGYPMPTWTEDGCLDLMNKLRVKQAVLSVTAPGPAVAGNGPEGRKLARKVNEEVGAMVKREPRFKFFASTPDWTDLQGTLDEIDYIFGHTEAAGVVIMTAYQDRLLGDDLFKPIWAKLNEHKAIVFIHPSTTTLKPQFIADNLPNPLIDYPHNTTRTAVDILLKGRVRDNPDLDIILSHGGGSMPYVVARVIALLRDGNFPAAVTLDEFEQGWNKFYMDLALATSWPQLEAMLALGAERRLIFGSDYPYAPPASSIDFGKKLDDFVAHHPNGHRITPEVLTRNAMELFKKHNITL</sequence>
<keyword evidence="4" id="KW-0862">Zinc</keyword>
<dbReference type="Proteomes" id="UP000242180">
    <property type="component" value="Unassembled WGS sequence"/>
</dbReference>
<comment type="catalytic activity">
    <reaction evidence="6">
        <text>6-methylsalicylate + H(+) = 3-methylphenol + CO2</text>
        <dbReference type="Rhea" id="RHEA:23112"/>
        <dbReference type="ChEBI" id="CHEBI:15378"/>
        <dbReference type="ChEBI" id="CHEBI:16526"/>
        <dbReference type="ChEBI" id="CHEBI:17231"/>
        <dbReference type="ChEBI" id="CHEBI:36658"/>
        <dbReference type="EC" id="4.1.1.52"/>
    </reaction>
    <physiologicalReaction direction="left-to-right" evidence="6">
        <dbReference type="Rhea" id="RHEA:23113"/>
    </physiologicalReaction>
</comment>
<keyword evidence="2" id="KW-0479">Metal-binding</keyword>
<evidence type="ECO:0000256" key="2">
    <source>
        <dbReference type="ARBA" id="ARBA00022723"/>
    </source>
</evidence>
<name>A0A1X2HAN9_SYNRA</name>
<dbReference type="PANTHER" id="PTHR21240">
    <property type="entry name" value="2-AMINO-3-CARBOXYLMUCONATE-6-SEMIALDEHYDE DECARBOXYLASE"/>
    <property type="match status" value="1"/>
</dbReference>
<reference evidence="10 11" key="1">
    <citation type="submission" date="2016-07" db="EMBL/GenBank/DDBJ databases">
        <title>Pervasive Adenine N6-methylation of Active Genes in Fungi.</title>
        <authorList>
            <consortium name="DOE Joint Genome Institute"/>
            <person name="Mondo S.J."/>
            <person name="Dannebaum R.O."/>
            <person name="Kuo R.C."/>
            <person name="Labutti K."/>
            <person name="Haridas S."/>
            <person name="Kuo A."/>
            <person name="Salamov A."/>
            <person name="Ahrendt S.R."/>
            <person name="Lipzen A."/>
            <person name="Sullivan W."/>
            <person name="Andreopoulos W.B."/>
            <person name="Clum A."/>
            <person name="Lindquist E."/>
            <person name="Daum C."/>
            <person name="Ramamoorthy G.K."/>
            <person name="Gryganskyi A."/>
            <person name="Culley D."/>
            <person name="Magnuson J.K."/>
            <person name="James T.Y."/>
            <person name="O'Malley M.A."/>
            <person name="Stajich J.E."/>
            <person name="Spatafora J.W."/>
            <person name="Visel A."/>
            <person name="Grigoriev I.V."/>
        </authorList>
    </citation>
    <scope>NUCLEOTIDE SEQUENCE [LARGE SCALE GENOMIC DNA]</scope>
    <source>
        <strain evidence="10 11">NRRL 2496</strain>
    </source>
</reference>
<dbReference type="GO" id="GO:0019748">
    <property type="term" value="P:secondary metabolic process"/>
    <property type="evidence" value="ECO:0007669"/>
    <property type="project" value="TreeGrafter"/>
</dbReference>
<dbReference type="EC" id="4.1.1.52" evidence="7"/>
<organism evidence="10 11">
    <name type="scientific">Syncephalastrum racemosum</name>
    <name type="common">Filamentous fungus</name>
    <dbReference type="NCBI Taxonomy" id="13706"/>
    <lineage>
        <taxon>Eukaryota</taxon>
        <taxon>Fungi</taxon>
        <taxon>Fungi incertae sedis</taxon>
        <taxon>Mucoromycota</taxon>
        <taxon>Mucoromycotina</taxon>
        <taxon>Mucoromycetes</taxon>
        <taxon>Mucorales</taxon>
        <taxon>Syncephalastraceae</taxon>
        <taxon>Syncephalastrum</taxon>
    </lineage>
</organism>
<dbReference type="SUPFAM" id="SSF51556">
    <property type="entry name" value="Metallo-dependent hydrolases"/>
    <property type="match status" value="1"/>
</dbReference>
<comment type="caution">
    <text evidence="10">The sequence shown here is derived from an EMBL/GenBank/DDBJ whole genome shotgun (WGS) entry which is preliminary data.</text>
</comment>
<evidence type="ECO:0000256" key="6">
    <source>
        <dbReference type="ARBA" id="ARBA00036832"/>
    </source>
</evidence>
<dbReference type="GO" id="GO:0047596">
    <property type="term" value="F:6-methylsalicylate decarboxylase activity"/>
    <property type="evidence" value="ECO:0007669"/>
    <property type="project" value="UniProtKB-EC"/>
</dbReference>
<dbReference type="Gene3D" id="3.20.20.140">
    <property type="entry name" value="Metal-dependent hydrolases"/>
    <property type="match status" value="1"/>
</dbReference>
<dbReference type="GO" id="GO:0046872">
    <property type="term" value="F:metal ion binding"/>
    <property type="evidence" value="ECO:0007669"/>
    <property type="project" value="UniProtKB-KW"/>
</dbReference>
<dbReference type="InterPro" id="IPR032466">
    <property type="entry name" value="Metal_Hydrolase"/>
</dbReference>
<keyword evidence="3 8" id="KW-0210">Decarboxylase</keyword>
<dbReference type="STRING" id="13706.A0A1X2HAN9"/>
<evidence type="ECO:0000313" key="10">
    <source>
        <dbReference type="EMBL" id="ORY95264.1"/>
    </source>
</evidence>
<dbReference type="InterPro" id="IPR032465">
    <property type="entry name" value="ACMSD"/>
</dbReference>
<evidence type="ECO:0000256" key="3">
    <source>
        <dbReference type="ARBA" id="ARBA00022793"/>
    </source>
</evidence>
<evidence type="ECO:0000256" key="4">
    <source>
        <dbReference type="ARBA" id="ARBA00022833"/>
    </source>
</evidence>
<evidence type="ECO:0000256" key="7">
    <source>
        <dbReference type="ARBA" id="ARBA00038889"/>
    </source>
</evidence>